<gene>
    <name evidence="2" type="ORF">JKJ07_40065</name>
</gene>
<keyword evidence="1" id="KW-0472">Membrane</keyword>
<evidence type="ECO:0000256" key="1">
    <source>
        <dbReference type="SAM" id="Phobius"/>
    </source>
</evidence>
<reference evidence="2 3" key="1">
    <citation type="submission" date="2021-01" db="EMBL/GenBank/DDBJ databases">
        <title>Actinoplanes sp. nov. LDG1-01 isolated from lichen.</title>
        <authorList>
            <person name="Saeng-In P."/>
            <person name="Phongsopitanun W."/>
            <person name="Kanchanasin P."/>
            <person name="Yuki M."/>
            <person name="Kudo T."/>
            <person name="Ohkuma M."/>
            <person name="Tanasupawat S."/>
        </authorList>
    </citation>
    <scope>NUCLEOTIDE SEQUENCE [LARGE SCALE GENOMIC DNA]</scope>
    <source>
        <strain evidence="2 3">LDG1-01</strain>
    </source>
</reference>
<keyword evidence="1" id="KW-1133">Transmembrane helix</keyword>
<evidence type="ECO:0000313" key="2">
    <source>
        <dbReference type="EMBL" id="MBL7260508.1"/>
    </source>
</evidence>
<keyword evidence="3" id="KW-1185">Reference proteome</keyword>
<organism evidence="2 3">
    <name type="scientific">Paractinoplanes lichenicola</name>
    <dbReference type="NCBI Taxonomy" id="2802976"/>
    <lineage>
        <taxon>Bacteria</taxon>
        <taxon>Bacillati</taxon>
        <taxon>Actinomycetota</taxon>
        <taxon>Actinomycetes</taxon>
        <taxon>Micromonosporales</taxon>
        <taxon>Micromonosporaceae</taxon>
        <taxon>Paractinoplanes</taxon>
    </lineage>
</organism>
<keyword evidence="1" id="KW-0812">Transmembrane</keyword>
<evidence type="ECO:0008006" key="4">
    <source>
        <dbReference type="Google" id="ProtNLM"/>
    </source>
</evidence>
<proteinExistence type="predicted"/>
<dbReference type="RefSeq" id="WP_202997227.1">
    <property type="nucleotide sequence ID" value="NZ_JAENHO010000014.1"/>
</dbReference>
<dbReference type="EMBL" id="JAENHO010000014">
    <property type="protein sequence ID" value="MBL7260508.1"/>
    <property type="molecule type" value="Genomic_DNA"/>
</dbReference>
<sequence>MNNVVAEMLLTTPAPAAIWATLWILTLPAVLVLANPEAMRNPGQALRSLARFLRLPVGRGERKREAALEALAATQFAEEVRVAADRAELAAERWHERWETATDEVTEAWQAWLDADARLRVRRSAAAFGTPWSAQTPTEYAARERFLHKAVRTAAGNGWLPAAAVTDALAGRAGWDARLHPLEQELVVFRAAAGHLRDRYERAVAAEKTARHDATLARRASDSLRQEAWIAAARATDLRRLVPARLSITTAANEPAVAAVWR</sequence>
<feature type="transmembrane region" description="Helical" evidence="1">
    <location>
        <begin position="16"/>
        <end position="34"/>
    </location>
</feature>
<dbReference type="Proteomes" id="UP000598996">
    <property type="component" value="Unassembled WGS sequence"/>
</dbReference>
<evidence type="ECO:0000313" key="3">
    <source>
        <dbReference type="Proteomes" id="UP000598996"/>
    </source>
</evidence>
<accession>A0ABS1W1R3</accession>
<name>A0ABS1W1R3_9ACTN</name>
<comment type="caution">
    <text evidence="2">The sequence shown here is derived from an EMBL/GenBank/DDBJ whole genome shotgun (WGS) entry which is preliminary data.</text>
</comment>
<protein>
    <recommendedName>
        <fullName evidence="4">DUF5129 domain-containing protein</fullName>
    </recommendedName>
</protein>